<reference evidence="2" key="1">
    <citation type="journal article" date="2022" name="bioRxiv">
        <title>Sequencing and chromosome-scale assembly of the giantPleurodeles waltlgenome.</title>
        <authorList>
            <person name="Brown T."/>
            <person name="Elewa A."/>
            <person name="Iarovenko S."/>
            <person name="Subramanian E."/>
            <person name="Araus A.J."/>
            <person name="Petzold A."/>
            <person name="Susuki M."/>
            <person name="Suzuki K.-i.T."/>
            <person name="Hayashi T."/>
            <person name="Toyoda A."/>
            <person name="Oliveira C."/>
            <person name="Osipova E."/>
            <person name="Leigh N.D."/>
            <person name="Simon A."/>
            <person name="Yun M.H."/>
        </authorList>
    </citation>
    <scope>NUCLEOTIDE SEQUENCE</scope>
    <source>
        <strain evidence="2">20211129_DDA</strain>
        <tissue evidence="2">Liver</tissue>
    </source>
</reference>
<feature type="compositionally biased region" description="Basic residues" evidence="1">
    <location>
        <begin position="134"/>
        <end position="143"/>
    </location>
</feature>
<gene>
    <name evidence="2" type="ORF">NDU88_002754</name>
</gene>
<sequence length="174" mass="19658">MDISAAQEAKREPTQPRFWRSVGRPALVDLGCSQSVIRQKLVLTGQGNPQSQVLVACVHGDQRPYPVATVHLNLKGEDESITVGVITNLGEDLILGTDYVDFISLLEKARQEHVNNDWWEEATFGASEEETRKPQLKLSRKQKREQQWKYHNLQEPRNPDPNPPAIICTTTGDF</sequence>
<dbReference type="AlphaFoldDB" id="A0AAV7UC49"/>
<evidence type="ECO:0000256" key="1">
    <source>
        <dbReference type="SAM" id="MobiDB-lite"/>
    </source>
</evidence>
<dbReference type="EMBL" id="JANPWB010000005">
    <property type="protein sequence ID" value="KAJ1185969.1"/>
    <property type="molecule type" value="Genomic_DNA"/>
</dbReference>
<feature type="compositionally biased region" description="Basic and acidic residues" evidence="1">
    <location>
        <begin position="144"/>
        <end position="158"/>
    </location>
</feature>
<protein>
    <submittedName>
        <fullName evidence="2">Uncharacterized protein</fullName>
    </submittedName>
</protein>
<proteinExistence type="predicted"/>
<organism evidence="2 3">
    <name type="scientific">Pleurodeles waltl</name>
    <name type="common">Iberian ribbed newt</name>
    <dbReference type="NCBI Taxonomy" id="8319"/>
    <lineage>
        <taxon>Eukaryota</taxon>
        <taxon>Metazoa</taxon>
        <taxon>Chordata</taxon>
        <taxon>Craniata</taxon>
        <taxon>Vertebrata</taxon>
        <taxon>Euteleostomi</taxon>
        <taxon>Amphibia</taxon>
        <taxon>Batrachia</taxon>
        <taxon>Caudata</taxon>
        <taxon>Salamandroidea</taxon>
        <taxon>Salamandridae</taxon>
        <taxon>Pleurodelinae</taxon>
        <taxon>Pleurodeles</taxon>
    </lineage>
</organism>
<evidence type="ECO:0000313" key="2">
    <source>
        <dbReference type="EMBL" id="KAJ1185969.1"/>
    </source>
</evidence>
<evidence type="ECO:0000313" key="3">
    <source>
        <dbReference type="Proteomes" id="UP001066276"/>
    </source>
</evidence>
<dbReference type="InterPro" id="IPR021109">
    <property type="entry name" value="Peptidase_aspartic_dom_sf"/>
</dbReference>
<dbReference type="SUPFAM" id="SSF50630">
    <property type="entry name" value="Acid proteases"/>
    <property type="match status" value="1"/>
</dbReference>
<accession>A0AAV7UC49</accession>
<comment type="caution">
    <text evidence="2">The sequence shown here is derived from an EMBL/GenBank/DDBJ whole genome shotgun (WGS) entry which is preliminary data.</text>
</comment>
<feature type="region of interest" description="Disordered" evidence="1">
    <location>
        <begin position="129"/>
        <end position="164"/>
    </location>
</feature>
<dbReference type="Proteomes" id="UP001066276">
    <property type="component" value="Chromosome 3_1"/>
</dbReference>
<keyword evidence="3" id="KW-1185">Reference proteome</keyword>
<name>A0AAV7UC49_PLEWA</name>